<feature type="transmembrane region" description="Helical" evidence="2">
    <location>
        <begin position="61"/>
        <end position="85"/>
    </location>
</feature>
<feature type="coiled-coil region" evidence="1">
    <location>
        <begin position="432"/>
        <end position="466"/>
    </location>
</feature>
<dbReference type="OrthoDB" id="9777715at2"/>
<dbReference type="EMBL" id="CP018221">
    <property type="protein sequence ID" value="API58174.1"/>
    <property type="molecule type" value="Genomic_DNA"/>
</dbReference>
<keyword evidence="1" id="KW-0175">Coiled coil</keyword>
<evidence type="ECO:0000256" key="1">
    <source>
        <dbReference type="SAM" id="Coils"/>
    </source>
</evidence>
<accession>A0A1L3ZRC0</accession>
<keyword evidence="2" id="KW-0472">Membrane</keyword>
<sequence length="752" mass="79751">MDADDYNSGYGRSTLHLPPPRSLTGTILKLGAVAGFLWLALATAALYLLNFDSPASRLDLVEWAAVIAAVCGPLALIGVAVMVGLRIDAARGALLVGHAQALFDNASSSMHAEIDSLRTALATMHNEIAGRRAEVDQQAQKLLAAGDGFSQQMSQTTGHLSGETDRLLKVAEALDQSAAQAKADMGVVIADLPRVETLARSVGETIRTLGSEARTQAGDLEVGLSRLAQESSAAQEASAIATQRITTQVTQIELATERTGNQIETLTARLNENVDSALVRTAEAVEATRNSVNLQSEAMLGAVESARLTLAEIGDEASRKLAGNVEQLSVQFAGLERLVDEQDSRVRTMISHLSTGLAEVEAQVAALGDAGVVQTEQLGVSVSQLKEALNSISQPLSESDTGTSRLIERIGQMRTTLGEVNEIANGSLPQNLVAANDVAAQTRAALADAQAEIAEVDARLMQLRSAADAMRDVSRDSLGVLDSGVAGAAERLAALTAGLEESRSRLTAIESESEDVGFKAASTLIEAIGRAREAASQAADHARAVFAGVAEEAQAAFARSNEESLKSVLDEAVVSRLADLKTASEEAVAAAQGAAERLARQMLTIADTTASVEARIAEVNTQVEEQNKEEFSRRSALLIESLNSTAIDIAKIMSNEVTDTTWAAYLKGDRSVFARRAVRLLDSGEAKAILRHYEEEPEFRDQVNRYIHDFEAVIRRVLAERDGGPMAVAMLSSDVGKLYVALAQAIERLRAN</sequence>
<protein>
    <recommendedName>
        <fullName evidence="5">ATPase</fullName>
    </recommendedName>
</protein>
<dbReference type="KEGG" id="sphj:BSL82_01710"/>
<reference evidence="4" key="1">
    <citation type="submission" date="2016-11" db="EMBL/GenBank/DDBJ databases">
        <title>Complete Genome Sequence of alachlor-degrading Sphingomonas sp. strain JJ-A5.</title>
        <authorList>
            <person name="Lee H."/>
            <person name="Ka J.-O."/>
        </authorList>
    </citation>
    <scope>NUCLEOTIDE SEQUENCE [LARGE SCALE GENOMIC DNA]</scope>
    <source>
        <strain evidence="4">JJ-A5</strain>
    </source>
</reference>
<dbReference type="Proteomes" id="UP000182063">
    <property type="component" value="Chromosome"/>
</dbReference>
<keyword evidence="2" id="KW-0812">Transmembrane</keyword>
<evidence type="ECO:0000256" key="2">
    <source>
        <dbReference type="SAM" id="Phobius"/>
    </source>
</evidence>
<evidence type="ECO:0008006" key="5">
    <source>
        <dbReference type="Google" id="ProtNLM"/>
    </source>
</evidence>
<dbReference type="AlphaFoldDB" id="A0A1L3ZRC0"/>
<dbReference type="RefSeq" id="WP_072595750.1">
    <property type="nucleotide sequence ID" value="NZ_CP018221.1"/>
</dbReference>
<dbReference type="STRING" id="1921510.BSL82_01710"/>
<keyword evidence="2" id="KW-1133">Transmembrane helix</keyword>
<keyword evidence="4" id="KW-1185">Reference proteome</keyword>
<proteinExistence type="predicted"/>
<name>A0A1L3ZRC0_9SPHN</name>
<feature type="transmembrane region" description="Helical" evidence="2">
    <location>
        <begin position="27"/>
        <end position="49"/>
    </location>
</feature>
<evidence type="ECO:0000313" key="3">
    <source>
        <dbReference type="EMBL" id="API58174.1"/>
    </source>
</evidence>
<evidence type="ECO:0000313" key="4">
    <source>
        <dbReference type="Proteomes" id="UP000182063"/>
    </source>
</evidence>
<gene>
    <name evidence="3" type="ORF">BSL82_01710</name>
</gene>
<organism evidence="3 4">
    <name type="scientific">Tardibacter chloracetimidivorans</name>
    <dbReference type="NCBI Taxonomy" id="1921510"/>
    <lineage>
        <taxon>Bacteria</taxon>
        <taxon>Pseudomonadati</taxon>
        <taxon>Pseudomonadota</taxon>
        <taxon>Alphaproteobacteria</taxon>
        <taxon>Sphingomonadales</taxon>
        <taxon>Sphingomonadaceae</taxon>
        <taxon>Tardibacter</taxon>
    </lineage>
</organism>